<dbReference type="SMART" id="SM00408">
    <property type="entry name" value="IGc2"/>
    <property type="match status" value="1"/>
</dbReference>
<organism evidence="2 3">
    <name type="scientific">Hippocampus comes</name>
    <name type="common">Tiger tail seahorse</name>
    <dbReference type="NCBI Taxonomy" id="109280"/>
    <lineage>
        <taxon>Eukaryota</taxon>
        <taxon>Metazoa</taxon>
        <taxon>Chordata</taxon>
        <taxon>Craniata</taxon>
        <taxon>Vertebrata</taxon>
        <taxon>Euteleostomi</taxon>
        <taxon>Actinopterygii</taxon>
        <taxon>Neopterygii</taxon>
        <taxon>Teleostei</taxon>
        <taxon>Neoteleostei</taxon>
        <taxon>Acanthomorphata</taxon>
        <taxon>Syngnathiaria</taxon>
        <taxon>Syngnathiformes</taxon>
        <taxon>Syngnathoidei</taxon>
        <taxon>Syngnathidae</taxon>
        <taxon>Hippocampus</taxon>
    </lineage>
</organism>
<sequence length="179" mass="20084">TGKVLATVPNIQLKSPALPVTFTKKLQPQEAEEGSSVTLRCETSKPGVPVEWKKERQMKQQACVNELHISEALPEDSGEYSCVCGVNNTFIERNCLEWKATRGSVTSSSTRGSVISSCKEGERSQVVHSSALSLFENRNLFFIRGIKKLEIFGRKPNWLRTETFENRGLTVLWFLFSSI</sequence>
<dbReference type="InterPro" id="IPR003599">
    <property type="entry name" value="Ig_sub"/>
</dbReference>
<accession>A0A3Q2ZN33</accession>
<dbReference type="AlphaFoldDB" id="A0A3Q2ZN33"/>
<dbReference type="PROSITE" id="PS50835">
    <property type="entry name" value="IG_LIKE"/>
    <property type="match status" value="1"/>
</dbReference>
<evidence type="ECO:0000259" key="1">
    <source>
        <dbReference type="PROSITE" id="PS50835"/>
    </source>
</evidence>
<reference evidence="2" key="1">
    <citation type="submission" date="2025-08" db="UniProtKB">
        <authorList>
            <consortium name="Ensembl"/>
        </authorList>
    </citation>
    <scope>IDENTIFICATION</scope>
</reference>
<dbReference type="InterPro" id="IPR013783">
    <property type="entry name" value="Ig-like_fold"/>
</dbReference>
<keyword evidence="3" id="KW-1185">Reference proteome</keyword>
<name>A0A3Q2ZN33_HIPCM</name>
<protein>
    <recommendedName>
        <fullName evidence="1">Ig-like domain-containing protein</fullName>
    </recommendedName>
</protein>
<dbReference type="InterPro" id="IPR036179">
    <property type="entry name" value="Ig-like_dom_sf"/>
</dbReference>
<dbReference type="Proteomes" id="UP000264820">
    <property type="component" value="Unplaced"/>
</dbReference>
<dbReference type="SUPFAM" id="SSF48726">
    <property type="entry name" value="Immunoglobulin"/>
    <property type="match status" value="1"/>
</dbReference>
<evidence type="ECO:0000313" key="2">
    <source>
        <dbReference type="Ensembl" id="ENSHCOP00000027889.1"/>
    </source>
</evidence>
<dbReference type="STRING" id="109280.ENSHCOP00000027889"/>
<dbReference type="InterPro" id="IPR003598">
    <property type="entry name" value="Ig_sub2"/>
</dbReference>
<dbReference type="SMART" id="SM00409">
    <property type="entry name" value="IG"/>
    <property type="match status" value="1"/>
</dbReference>
<dbReference type="GeneTree" id="ENSGT00940000168428"/>
<reference evidence="2" key="2">
    <citation type="submission" date="2025-09" db="UniProtKB">
        <authorList>
            <consortium name="Ensembl"/>
        </authorList>
    </citation>
    <scope>IDENTIFICATION</scope>
</reference>
<feature type="domain" description="Ig-like" evidence="1">
    <location>
        <begin position="16"/>
        <end position="82"/>
    </location>
</feature>
<dbReference type="InterPro" id="IPR007110">
    <property type="entry name" value="Ig-like_dom"/>
</dbReference>
<dbReference type="Gene3D" id="2.60.40.10">
    <property type="entry name" value="Immunoglobulins"/>
    <property type="match status" value="1"/>
</dbReference>
<proteinExistence type="predicted"/>
<dbReference type="Ensembl" id="ENSHCOT00000024488.1">
    <property type="protein sequence ID" value="ENSHCOP00000027889.1"/>
    <property type="gene ID" value="ENSHCOG00000020092.1"/>
</dbReference>
<evidence type="ECO:0000313" key="3">
    <source>
        <dbReference type="Proteomes" id="UP000264820"/>
    </source>
</evidence>
<dbReference type="Pfam" id="PF13927">
    <property type="entry name" value="Ig_3"/>
    <property type="match status" value="1"/>
</dbReference>